<organism evidence="1 2">
    <name type="scientific">Novosphingobium pituita</name>
    <dbReference type="NCBI Taxonomy" id="3056842"/>
    <lineage>
        <taxon>Bacteria</taxon>
        <taxon>Pseudomonadati</taxon>
        <taxon>Pseudomonadota</taxon>
        <taxon>Alphaproteobacteria</taxon>
        <taxon>Sphingomonadales</taxon>
        <taxon>Sphingomonadaceae</taxon>
        <taxon>Novosphingobium</taxon>
    </lineage>
</organism>
<comment type="caution">
    <text evidence="1">The sequence shown here is derived from an EMBL/GenBank/DDBJ whole genome shotgun (WGS) entry which is preliminary data.</text>
</comment>
<reference evidence="1 2" key="1">
    <citation type="submission" date="2023-06" db="EMBL/GenBank/DDBJ databases">
        <title>Draft genome sequence of Novosphingobium sp. strain IK01.</title>
        <authorList>
            <person name="Hatamoto M."/>
            <person name="Ikarashi T."/>
            <person name="Yamaguchi T."/>
        </authorList>
    </citation>
    <scope>NUCLEOTIDE SEQUENCE [LARGE SCALE GENOMIC DNA]</scope>
    <source>
        <strain evidence="1 2">IK01</strain>
    </source>
</reference>
<sequence length="65" mass="7517">MTEEEMRKRLEGLRLEHRDLDVAIEALSANGVADQLQVARLKKRKLLLKDQISMLEDYLIPDIIA</sequence>
<dbReference type="InterPro" id="IPR007420">
    <property type="entry name" value="DUF465"/>
</dbReference>
<dbReference type="Gene3D" id="6.10.280.50">
    <property type="match status" value="1"/>
</dbReference>
<proteinExistence type="predicted"/>
<dbReference type="EMBL" id="BTFW01000001">
    <property type="protein sequence ID" value="GMM61374.1"/>
    <property type="molecule type" value="Genomic_DNA"/>
</dbReference>
<evidence type="ECO:0000313" key="1">
    <source>
        <dbReference type="EMBL" id="GMM61374.1"/>
    </source>
</evidence>
<accession>A0ABQ6P812</accession>
<gene>
    <name evidence="1" type="ORF">NUTIK01_21510</name>
</gene>
<dbReference type="InterPro" id="IPR038444">
    <property type="entry name" value="DUF465_sf"/>
</dbReference>
<keyword evidence="2" id="KW-1185">Reference proteome</keyword>
<dbReference type="Pfam" id="PF04325">
    <property type="entry name" value="DUF465"/>
    <property type="match status" value="1"/>
</dbReference>
<dbReference type="Proteomes" id="UP001187221">
    <property type="component" value="Unassembled WGS sequence"/>
</dbReference>
<name>A0ABQ6P812_9SPHN</name>
<dbReference type="RefSeq" id="WP_317975062.1">
    <property type="nucleotide sequence ID" value="NZ_BTFW01000001.1"/>
</dbReference>
<evidence type="ECO:0000313" key="2">
    <source>
        <dbReference type="Proteomes" id="UP001187221"/>
    </source>
</evidence>
<protein>
    <submittedName>
        <fullName evidence="1">DUF465 domain-containing protein</fullName>
    </submittedName>
</protein>